<reference evidence="11 12" key="1">
    <citation type="journal article" date="2009" name="Appl. Environ. Microbiol.">
        <title>Three genomes from the phylum Acidobacteria provide insight into the lifestyles of these microorganisms in soils.</title>
        <authorList>
            <person name="Ward N.L."/>
            <person name="Challacombe J.F."/>
            <person name="Janssen P.H."/>
            <person name="Henrissat B."/>
            <person name="Coutinho P.M."/>
            <person name="Wu M."/>
            <person name="Xie G."/>
            <person name="Haft D.H."/>
            <person name="Sait M."/>
            <person name="Badger J."/>
            <person name="Barabote R.D."/>
            <person name="Bradley B."/>
            <person name="Brettin T.S."/>
            <person name="Brinkac L.M."/>
            <person name="Bruce D."/>
            <person name="Creasy T."/>
            <person name="Daugherty S.C."/>
            <person name="Davidsen T.M."/>
            <person name="DeBoy R.T."/>
            <person name="Detter J.C."/>
            <person name="Dodson R.J."/>
            <person name="Durkin A.S."/>
            <person name="Ganapathy A."/>
            <person name="Gwinn-Giglio M."/>
            <person name="Han C.S."/>
            <person name="Khouri H."/>
            <person name="Kiss H."/>
            <person name="Kothari S.P."/>
            <person name="Madupu R."/>
            <person name="Nelson K.E."/>
            <person name="Nelson W.C."/>
            <person name="Paulsen I."/>
            <person name="Penn K."/>
            <person name="Ren Q."/>
            <person name="Rosovitz M.J."/>
            <person name="Selengut J.D."/>
            <person name="Shrivastava S."/>
            <person name="Sullivan S.A."/>
            <person name="Tapia R."/>
            <person name="Thompson L.S."/>
            <person name="Watkins K.L."/>
            <person name="Yang Q."/>
            <person name="Yu C."/>
            <person name="Zafar N."/>
            <person name="Zhou L."/>
            <person name="Kuske C.R."/>
        </authorList>
    </citation>
    <scope>NUCLEOTIDE SEQUENCE [LARGE SCALE GENOMIC DNA]</scope>
    <source>
        <strain evidence="11 12">Ellin345</strain>
    </source>
</reference>
<dbReference type="InterPro" id="IPR024169">
    <property type="entry name" value="SP_NH2Trfase/AEP_transaminase"/>
</dbReference>
<evidence type="ECO:0000256" key="6">
    <source>
        <dbReference type="PIRSR" id="PIRSR000524-1"/>
    </source>
</evidence>
<dbReference type="InterPro" id="IPR020578">
    <property type="entry name" value="Aminotrans_V_PyrdxlP_BS"/>
</dbReference>
<accession>Q1IVG8</accession>
<dbReference type="STRING" id="204669.Acid345_0127"/>
<dbReference type="Pfam" id="PF00266">
    <property type="entry name" value="Aminotran_5"/>
    <property type="match status" value="1"/>
</dbReference>
<evidence type="ECO:0000256" key="7">
    <source>
        <dbReference type="PIRSR" id="PIRSR000524-50"/>
    </source>
</evidence>
<dbReference type="Gene3D" id="3.40.640.10">
    <property type="entry name" value="Type I PLP-dependent aspartate aminotransferase-like (Major domain)"/>
    <property type="match status" value="1"/>
</dbReference>
<evidence type="ECO:0000313" key="12">
    <source>
        <dbReference type="Proteomes" id="UP000002432"/>
    </source>
</evidence>
<dbReference type="PIRSF" id="PIRSF000524">
    <property type="entry name" value="SPT"/>
    <property type="match status" value="1"/>
</dbReference>
<evidence type="ECO:0000313" key="11">
    <source>
        <dbReference type="EMBL" id="ABF39132.1"/>
    </source>
</evidence>
<evidence type="ECO:0000256" key="5">
    <source>
        <dbReference type="ARBA" id="ARBA00022898"/>
    </source>
</evidence>
<proteinExistence type="inferred from homology"/>
<evidence type="ECO:0000259" key="10">
    <source>
        <dbReference type="Pfam" id="PF00266"/>
    </source>
</evidence>
<dbReference type="Proteomes" id="UP000002432">
    <property type="component" value="Chromosome"/>
</dbReference>
<dbReference type="EMBL" id="CP000360">
    <property type="protein sequence ID" value="ABF39132.1"/>
    <property type="molecule type" value="Genomic_DNA"/>
</dbReference>
<comment type="cofactor">
    <cofactor evidence="1 7 9">
        <name>pyridoxal 5'-phosphate</name>
        <dbReference type="ChEBI" id="CHEBI:597326"/>
    </cofactor>
</comment>
<dbReference type="EnsemblBacteria" id="ABF39132">
    <property type="protein sequence ID" value="ABF39132"/>
    <property type="gene ID" value="Acid345_0127"/>
</dbReference>
<comment type="similarity">
    <text evidence="2 8">Belongs to the class-V pyridoxal-phosphate-dependent aminotransferase family.</text>
</comment>
<dbReference type="FunFam" id="3.40.640.10:FF:000027">
    <property type="entry name" value="Serine--pyruvate aminotransferase, mitochondrial"/>
    <property type="match status" value="1"/>
</dbReference>
<keyword evidence="4 11" id="KW-0808">Transferase</keyword>
<dbReference type="PANTHER" id="PTHR21152">
    <property type="entry name" value="AMINOTRANSFERASE CLASS V"/>
    <property type="match status" value="1"/>
</dbReference>
<evidence type="ECO:0000256" key="1">
    <source>
        <dbReference type="ARBA" id="ARBA00001933"/>
    </source>
</evidence>
<evidence type="ECO:0000256" key="4">
    <source>
        <dbReference type="ARBA" id="ARBA00022679"/>
    </source>
</evidence>
<dbReference type="GO" id="GO:0008453">
    <property type="term" value="F:alanine-glyoxylate transaminase activity"/>
    <property type="evidence" value="ECO:0007669"/>
    <property type="project" value="UniProtKB-EC"/>
</dbReference>
<keyword evidence="3 11" id="KW-0032">Aminotransferase</keyword>
<evidence type="ECO:0000256" key="3">
    <source>
        <dbReference type="ARBA" id="ARBA00022576"/>
    </source>
</evidence>
<name>Q1IVG8_KORVE</name>
<dbReference type="InterPro" id="IPR015424">
    <property type="entry name" value="PyrdxlP-dep_Trfase"/>
</dbReference>
<dbReference type="eggNOG" id="COG0075">
    <property type="taxonomic scope" value="Bacteria"/>
</dbReference>
<dbReference type="GO" id="GO:0019265">
    <property type="term" value="P:glycine biosynthetic process, by transamination of glyoxylate"/>
    <property type="evidence" value="ECO:0007669"/>
    <property type="project" value="TreeGrafter"/>
</dbReference>
<dbReference type="SUPFAM" id="SSF53383">
    <property type="entry name" value="PLP-dependent transferases"/>
    <property type="match status" value="1"/>
</dbReference>
<feature type="modified residue" description="N6-(pyridoxal phosphate)lysine" evidence="7">
    <location>
        <position position="198"/>
    </location>
</feature>
<dbReference type="OrthoDB" id="389074at2"/>
<evidence type="ECO:0000256" key="9">
    <source>
        <dbReference type="RuleBase" id="RU004504"/>
    </source>
</evidence>
<dbReference type="KEGG" id="aba:Acid345_0127"/>
<feature type="binding site" evidence="6">
    <location>
        <position position="345"/>
    </location>
    <ligand>
        <name>substrate</name>
    </ligand>
</feature>
<feature type="domain" description="Aminotransferase class V" evidence="10">
    <location>
        <begin position="17"/>
        <end position="335"/>
    </location>
</feature>
<dbReference type="HOGENOM" id="CLU_027686_0_0_0"/>
<evidence type="ECO:0000256" key="2">
    <source>
        <dbReference type="ARBA" id="ARBA00009236"/>
    </source>
</evidence>
<keyword evidence="5 7" id="KW-0663">Pyridoxal phosphate</keyword>
<organism evidence="11 12">
    <name type="scientific">Koribacter versatilis (strain Ellin345)</name>
    <dbReference type="NCBI Taxonomy" id="204669"/>
    <lineage>
        <taxon>Bacteria</taxon>
        <taxon>Pseudomonadati</taxon>
        <taxon>Acidobacteriota</taxon>
        <taxon>Terriglobia</taxon>
        <taxon>Terriglobales</taxon>
        <taxon>Candidatus Korobacteraceae</taxon>
        <taxon>Candidatus Korobacter</taxon>
    </lineage>
</organism>
<dbReference type="GO" id="GO:0004760">
    <property type="term" value="F:L-serine-pyruvate transaminase activity"/>
    <property type="evidence" value="ECO:0007669"/>
    <property type="project" value="TreeGrafter"/>
</dbReference>
<sequence length="380" mass="41568">MTTNSSIHPPQRLLFGPGPTQVAPSVYAAMSQPIVSHMDPYFFQTSEAVQDMLRTVFGTKNPLTFAISGTGSGGMETAISSLVEPGTKVCVFANGFFCDRMTEMAKRNGGNVVRLEKPWGEVFTDAEAAEFIAHEKPQVVMYVQAETSTGAFQQGTGICKAAHDAGALVIADVVTSLGAMPVKVDETGIDIAYSCTQKGLSCVPGLSPITVSPRAAEYIEARKTPNRSWYFDLKLLNDYYKVSHRYHHTASATLFYALREALSLITQEGVENRWERHRRMHHAFVSGIEKLGLKMHVAPEHRIVNLNTPRVPEGVDDAKVRKLLMDEHGIEIMGGFGPLAGKVFRIGIMGPLATPEHVENFLKVFANALERSRTTAAVSN</sequence>
<dbReference type="InterPro" id="IPR015422">
    <property type="entry name" value="PyrdxlP-dep_Trfase_small"/>
</dbReference>
<dbReference type="EC" id="2.6.1.44" evidence="11"/>
<dbReference type="PANTHER" id="PTHR21152:SF40">
    <property type="entry name" value="ALANINE--GLYOXYLATE AMINOTRANSFERASE"/>
    <property type="match status" value="1"/>
</dbReference>
<dbReference type="InterPro" id="IPR000192">
    <property type="entry name" value="Aminotrans_V_dom"/>
</dbReference>
<keyword evidence="12" id="KW-1185">Reference proteome</keyword>
<evidence type="ECO:0000256" key="8">
    <source>
        <dbReference type="RuleBase" id="RU004075"/>
    </source>
</evidence>
<dbReference type="AlphaFoldDB" id="Q1IVG8"/>
<dbReference type="InterPro" id="IPR015421">
    <property type="entry name" value="PyrdxlP-dep_Trfase_major"/>
</dbReference>
<dbReference type="Gene3D" id="3.90.1150.10">
    <property type="entry name" value="Aspartate Aminotransferase, domain 1"/>
    <property type="match status" value="1"/>
</dbReference>
<protein>
    <submittedName>
        <fullName evidence="11">Alanine-glyoxylate aminotransferase apoenzyme</fullName>
        <ecNumber evidence="11">2.6.1.44</ecNumber>
    </submittedName>
</protein>
<gene>
    <name evidence="11" type="ordered locus">Acid345_0127</name>
</gene>
<dbReference type="PROSITE" id="PS00595">
    <property type="entry name" value="AA_TRANSFER_CLASS_5"/>
    <property type="match status" value="1"/>
</dbReference>